<protein>
    <submittedName>
        <fullName evidence="2">Uncharacterized protein</fullName>
    </submittedName>
</protein>
<name>A0A5C6NTB2_9TELE</name>
<dbReference type="AlphaFoldDB" id="A0A5C6NTB2"/>
<gene>
    <name evidence="2" type="ORF">D4764_18G0001460</name>
</gene>
<dbReference type="Proteomes" id="UP000324091">
    <property type="component" value="Chromosome 18"/>
</dbReference>
<evidence type="ECO:0000313" key="3">
    <source>
        <dbReference type="Proteomes" id="UP000324091"/>
    </source>
</evidence>
<feature type="region of interest" description="Disordered" evidence="1">
    <location>
        <begin position="1"/>
        <end position="22"/>
    </location>
</feature>
<accession>A0A5C6NTB2</accession>
<comment type="caution">
    <text evidence="2">The sequence shown here is derived from an EMBL/GenBank/DDBJ whole genome shotgun (WGS) entry which is preliminary data.</text>
</comment>
<dbReference type="EMBL" id="RHFK02000010">
    <property type="protein sequence ID" value="TWW69340.1"/>
    <property type="molecule type" value="Genomic_DNA"/>
</dbReference>
<keyword evidence="3" id="KW-1185">Reference proteome</keyword>
<evidence type="ECO:0000256" key="1">
    <source>
        <dbReference type="SAM" id="MobiDB-lite"/>
    </source>
</evidence>
<proteinExistence type="predicted"/>
<sequence>MTYSSLMRPEGPNNGGPDSEDSTELWEEMCRCIWTCDEGEGLRWRRGAETVKAFRGFSSEGKSFGFQKCHHEMNLDCANPVSGLQGLMRVYGAQNDSAYFFWMLLRFESHLPETEQTRMYEGGIGWRSNCSSFEVKNHNRHVRHQKLSKMATKHDCHTCVHLGDRY</sequence>
<organism evidence="2 3">
    <name type="scientific">Takifugu flavidus</name>
    <name type="common">sansaifugu</name>
    <dbReference type="NCBI Taxonomy" id="433684"/>
    <lineage>
        <taxon>Eukaryota</taxon>
        <taxon>Metazoa</taxon>
        <taxon>Chordata</taxon>
        <taxon>Craniata</taxon>
        <taxon>Vertebrata</taxon>
        <taxon>Euteleostomi</taxon>
        <taxon>Actinopterygii</taxon>
        <taxon>Neopterygii</taxon>
        <taxon>Teleostei</taxon>
        <taxon>Neoteleostei</taxon>
        <taxon>Acanthomorphata</taxon>
        <taxon>Eupercaria</taxon>
        <taxon>Tetraodontiformes</taxon>
        <taxon>Tetradontoidea</taxon>
        <taxon>Tetraodontidae</taxon>
        <taxon>Takifugu</taxon>
    </lineage>
</organism>
<evidence type="ECO:0000313" key="2">
    <source>
        <dbReference type="EMBL" id="TWW69340.1"/>
    </source>
</evidence>
<reference evidence="2 3" key="1">
    <citation type="submission" date="2019-04" db="EMBL/GenBank/DDBJ databases">
        <title>Chromosome genome assembly for Takifugu flavidus.</title>
        <authorList>
            <person name="Xiao S."/>
        </authorList>
    </citation>
    <scope>NUCLEOTIDE SEQUENCE [LARGE SCALE GENOMIC DNA]</scope>
    <source>
        <strain evidence="2">HTHZ2018</strain>
        <tissue evidence="2">Muscle</tissue>
    </source>
</reference>